<dbReference type="RefSeq" id="WP_109724452.1">
    <property type="nucleotide sequence ID" value="NZ_MSZV01000047.1"/>
</dbReference>
<evidence type="ECO:0000256" key="3">
    <source>
        <dbReference type="ARBA" id="ARBA00022448"/>
    </source>
</evidence>
<feature type="transmembrane region" description="Helical" evidence="13">
    <location>
        <begin position="171"/>
        <end position="194"/>
    </location>
</feature>
<evidence type="ECO:0000256" key="6">
    <source>
        <dbReference type="ARBA" id="ARBA00022826"/>
    </source>
</evidence>
<evidence type="ECO:0000256" key="4">
    <source>
        <dbReference type="ARBA" id="ARBA00022538"/>
    </source>
</evidence>
<comment type="caution">
    <text evidence="14">The sequence shown here is derived from an EMBL/GenBank/DDBJ whole genome shotgun (WGS) entry which is preliminary data.</text>
</comment>
<evidence type="ECO:0000256" key="9">
    <source>
        <dbReference type="ARBA" id="ARBA00023065"/>
    </source>
</evidence>
<comment type="subcellular location">
    <subcellularLocation>
        <location evidence="1">Membrane</location>
        <topology evidence="1">Multi-pass membrane protein</topology>
    </subcellularLocation>
</comment>
<dbReference type="OrthoDB" id="7570568at2"/>
<comment type="similarity">
    <text evidence="2">Belongs to the TMEM175 family.</text>
</comment>
<dbReference type="AlphaFoldDB" id="A0A316HTY6"/>
<dbReference type="GO" id="GO:0016020">
    <property type="term" value="C:membrane"/>
    <property type="evidence" value="ECO:0007669"/>
    <property type="project" value="UniProtKB-SubCell"/>
</dbReference>
<dbReference type="EMBL" id="QGHC01000012">
    <property type="protein sequence ID" value="PWK83899.1"/>
    <property type="molecule type" value="Genomic_DNA"/>
</dbReference>
<feature type="transmembrane region" description="Helical" evidence="13">
    <location>
        <begin position="128"/>
        <end position="150"/>
    </location>
</feature>
<keyword evidence="15" id="KW-1185">Reference proteome</keyword>
<reference evidence="14 15" key="1">
    <citation type="submission" date="2018-05" db="EMBL/GenBank/DDBJ databases">
        <title>Genomic Encyclopedia of Type Strains, Phase IV (KMG-IV): sequencing the most valuable type-strain genomes for metagenomic binning, comparative biology and taxonomic classification.</title>
        <authorList>
            <person name="Goeker M."/>
        </authorList>
    </citation>
    <scope>NUCLEOTIDE SEQUENCE [LARGE SCALE GENOMIC DNA]</scope>
    <source>
        <strain evidence="14 15">DSM 14263</strain>
    </source>
</reference>
<keyword evidence="7" id="KW-0630">Potassium</keyword>
<keyword evidence="10 13" id="KW-0472">Membrane</keyword>
<keyword evidence="9" id="KW-0406">Ion transport</keyword>
<evidence type="ECO:0000256" key="12">
    <source>
        <dbReference type="ARBA" id="ARBA00034430"/>
    </source>
</evidence>
<evidence type="ECO:0000256" key="1">
    <source>
        <dbReference type="ARBA" id="ARBA00004141"/>
    </source>
</evidence>
<protein>
    <submittedName>
        <fullName evidence="14">Putative membrane protein</fullName>
    </submittedName>
</protein>
<keyword evidence="11" id="KW-0407">Ion channel</keyword>
<evidence type="ECO:0000256" key="13">
    <source>
        <dbReference type="SAM" id="Phobius"/>
    </source>
</evidence>
<comment type="catalytic activity">
    <reaction evidence="12">
        <text>K(+)(in) = K(+)(out)</text>
        <dbReference type="Rhea" id="RHEA:29463"/>
        <dbReference type="ChEBI" id="CHEBI:29103"/>
    </reaction>
</comment>
<dbReference type="InterPro" id="IPR010617">
    <property type="entry name" value="TMEM175-like"/>
</dbReference>
<feature type="transmembrane region" description="Helical" evidence="13">
    <location>
        <begin position="200"/>
        <end position="218"/>
    </location>
</feature>
<evidence type="ECO:0000256" key="8">
    <source>
        <dbReference type="ARBA" id="ARBA00022989"/>
    </source>
</evidence>
<feature type="transmembrane region" description="Helical" evidence="13">
    <location>
        <begin position="44"/>
        <end position="65"/>
    </location>
</feature>
<evidence type="ECO:0000256" key="11">
    <source>
        <dbReference type="ARBA" id="ARBA00023303"/>
    </source>
</evidence>
<organism evidence="14 15">
    <name type="scientific">Fulvimonas soli</name>
    <dbReference type="NCBI Taxonomy" id="155197"/>
    <lineage>
        <taxon>Bacteria</taxon>
        <taxon>Pseudomonadati</taxon>
        <taxon>Pseudomonadota</taxon>
        <taxon>Gammaproteobacteria</taxon>
        <taxon>Lysobacterales</taxon>
        <taxon>Rhodanobacteraceae</taxon>
        <taxon>Fulvimonas</taxon>
    </lineage>
</organism>
<evidence type="ECO:0000313" key="15">
    <source>
        <dbReference type="Proteomes" id="UP000245812"/>
    </source>
</evidence>
<proteinExistence type="inferred from homology"/>
<evidence type="ECO:0000256" key="7">
    <source>
        <dbReference type="ARBA" id="ARBA00022958"/>
    </source>
</evidence>
<evidence type="ECO:0000313" key="14">
    <source>
        <dbReference type="EMBL" id="PWK83899.1"/>
    </source>
</evidence>
<feature type="transmembrane region" description="Helical" evidence="13">
    <location>
        <begin position="85"/>
        <end position="108"/>
    </location>
</feature>
<dbReference type="Pfam" id="PF06736">
    <property type="entry name" value="TMEM175"/>
    <property type="match status" value="1"/>
</dbReference>
<dbReference type="GO" id="GO:0015252">
    <property type="term" value="F:proton channel activity"/>
    <property type="evidence" value="ECO:0007669"/>
    <property type="project" value="InterPro"/>
</dbReference>
<dbReference type="GO" id="GO:0005267">
    <property type="term" value="F:potassium channel activity"/>
    <property type="evidence" value="ECO:0007669"/>
    <property type="project" value="UniProtKB-KW"/>
</dbReference>
<evidence type="ECO:0000256" key="2">
    <source>
        <dbReference type="ARBA" id="ARBA00006920"/>
    </source>
</evidence>
<keyword evidence="5 13" id="KW-0812">Transmembrane</keyword>
<keyword evidence="8 13" id="KW-1133">Transmembrane helix</keyword>
<keyword evidence="3" id="KW-0813">Transport</keyword>
<gene>
    <name evidence="14" type="ORF">C7456_11246</name>
</gene>
<keyword evidence="4" id="KW-0633">Potassium transport</keyword>
<keyword evidence="6" id="KW-0631">Potassium channel</keyword>
<feature type="transmembrane region" description="Helical" evidence="13">
    <location>
        <begin position="12"/>
        <end position="32"/>
    </location>
</feature>
<evidence type="ECO:0000256" key="5">
    <source>
        <dbReference type="ARBA" id="ARBA00022692"/>
    </source>
</evidence>
<evidence type="ECO:0000256" key="10">
    <source>
        <dbReference type="ARBA" id="ARBA00023136"/>
    </source>
</evidence>
<name>A0A316HTY6_9GAMM</name>
<sequence>MSLTEQREGVEAGRLDMFVDGAFAFTLTLLVIGGDAVPDSADKLLRMLGGVPAFAVCFSLIAYFWHGHVRWRRRCPEADRGGLWLSLMLVFFALIFVYPLHMLFASLFNGLGGDAFPSEFKLDSPRQIRALFVCYGVAFACMAGTLALLFRHAARGAQARGGSPLPARLDMLEWSVPTALGVLSALLALLLPLSAPPLCWALPGFVYALMFLIGPLTARFRRRHGMGEP</sequence>
<dbReference type="Proteomes" id="UP000245812">
    <property type="component" value="Unassembled WGS sequence"/>
</dbReference>
<accession>A0A316HTY6</accession>